<sequence>MSVNSFALEFGQNDNIFTRLLNAGNEGKEIQKKEENLKKEFLLNINEGTYLYKYIGLWALGMDLLPIRAQRYIHLFVYRGCSCAVQARFTTPITAETPFKNNLNTNQEKHCEKRFTNKKYKLGKVFEKAIIFVIMPDKEGNRGQVGINLVNENISFIVQRNLTAVEWRNENVRDNFKRIFKDLFIVM</sequence>
<organism evidence="1 2">
    <name type="scientific">Meloidogyne enterolobii</name>
    <name type="common">Root-knot nematode worm</name>
    <name type="synonym">Meloidogyne mayaguensis</name>
    <dbReference type="NCBI Taxonomy" id="390850"/>
    <lineage>
        <taxon>Eukaryota</taxon>
        <taxon>Metazoa</taxon>
        <taxon>Ecdysozoa</taxon>
        <taxon>Nematoda</taxon>
        <taxon>Chromadorea</taxon>
        <taxon>Rhabditida</taxon>
        <taxon>Tylenchina</taxon>
        <taxon>Tylenchomorpha</taxon>
        <taxon>Tylenchoidea</taxon>
        <taxon>Meloidogynidae</taxon>
        <taxon>Meloidogyninae</taxon>
        <taxon>Meloidogyne</taxon>
    </lineage>
</organism>
<comment type="caution">
    <text evidence="1">The sequence shown here is derived from an EMBL/GenBank/DDBJ whole genome shotgun (WGS) entry which is preliminary data.</text>
</comment>
<accession>A0A6V7U927</accession>
<evidence type="ECO:0000313" key="2">
    <source>
        <dbReference type="Proteomes" id="UP000580250"/>
    </source>
</evidence>
<evidence type="ECO:0000313" key="1">
    <source>
        <dbReference type="EMBL" id="CAD2149243.1"/>
    </source>
</evidence>
<dbReference type="AlphaFoldDB" id="A0A6V7U927"/>
<dbReference type="EMBL" id="CAJEWN010000043">
    <property type="protein sequence ID" value="CAD2149243.1"/>
    <property type="molecule type" value="Genomic_DNA"/>
</dbReference>
<name>A0A6V7U927_MELEN</name>
<protein>
    <submittedName>
        <fullName evidence="1">Uncharacterized protein</fullName>
    </submittedName>
</protein>
<dbReference type="Proteomes" id="UP000580250">
    <property type="component" value="Unassembled WGS sequence"/>
</dbReference>
<proteinExistence type="predicted"/>
<gene>
    <name evidence="1" type="ORF">MENT_LOCUS9619</name>
</gene>
<reference evidence="1 2" key="1">
    <citation type="submission" date="2020-08" db="EMBL/GenBank/DDBJ databases">
        <authorList>
            <person name="Koutsovoulos G."/>
            <person name="Danchin GJ E."/>
        </authorList>
    </citation>
    <scope>NUCLEOTIDE SEQUENCE [LARGE SCALE GENOMIC DNA]</scope>
</reference>